<sequence>MQLRQYQTDISTAACELLKKHNIAYLNMQVRTGKTITAFETVKKYVAKIVIFVTKKKAMSSVEKDYLDNYANDFKCYLINFESLHKLAGIQADLFIIDEAHSLGQFPVASLRTQQLKKLCHKLPIIYLSGTPSPESYSQLFHQFWISSYSPFIETNFYKWAKEYVTISEKYIFNRKINDYSNANRNIIEDMTKHLFISYTQEEAGFTELVQETLHYVKMTDKVYKIANRLRIDKVVTGKDGQVIEADTEVKLLNKLHQLYSGTVLFDSGTEISDGMILDDTKVKWVLEKFKGRKIAIYYKFRAEAVMIETICRMSGLSVTNSAEDFNASDINQIYASQFVSGREGVNLSSADALICINIDFSAITYFQVRARLQSKDRTRTAEVHWVFAEGGIEDRIYKAVSNKKNYTLSYFKKDEKKMD</sequence>
<accession>A0A6J5NRQ0</accession>
<name>A0A6J5NRQ0_9CAUD</name>
<dbReference type="GO" id="GO:0003677">
    <property type="term" value="F:DNA binding"/>
    <property type="evidence" value="ECO:0007669"/>
    <property type="project" value="InterPro"/>
</dbReference>
<feature type="domain" description="Helicase/UvrB N-terminal" evidence="1">
    <location>
        <begin position="1"/>
        <end position="133"/>
    </location>
</feature>
<dbReference type="GO" id="GO:0005524">
    <property type="term" value="F:ATP binding"/>
    <property type="evidence" value="ECO:0007669"/>
    <property type="project" value="InterPro"/>
</dbReference>
<dbReference type="Pfam" id="PF04851">
    <property type="entry name" value="ResIII"/>
    <property type="match status" value="1"/>
</dbReference>
<dbReference type="EMBL" id="LR796733">
    <property type="protein sequence ID" value="CAB4162049.1"/>
    <property type="molecule type" value="Genomic_DNA"/>
</dbReference>
<organism evidence="2">
    <name type="scientific">uncultured Caudovirales phage</name>
    <dbReference type="NCBI Taxonomy" id="2100421"/>
    <lineage>
        <taxon>Viruses</taxon>
        <taxon>Duplodnaviria</taxon>
        <taxon>Heunggongvirae</taxon>
        <taxon>Uroviricota</taxon>
        <taxon>Caudoviricetes</taxon>
        <taxon>Peduoviridae</taxon>
        <taxon>Maltschvirus</taxon>
        <taxon>Maltschvirus maltsch</taxon>
    </lineage>
</organism>
<dbReference type="SUPFAM" id="SSF52540">
    <property type="entry name" value="P-loop containing nucleoside triphosphate hydrolases"/>
    <property type="match status" value="2"/>
</dbReference>
<gene>
    <name evidence="2" type="ORF">UFOVP778_24</name>
</gene>
<evidence type="ECO:0000259" key="1">
    <source>
        <dbReference type="Pfam" id="PF04851"/>
    </source>
</evidence>
<proteinExistence type="predicted"/>
<dbReference type="InterPro" id="IPR006935">
    <property type="entry name" value="Helicase/UvrB_N"/>
</dbReference>
<evidence type="ECO:0000313" key="2">
    <source>
        <dbReference type="EMBL" id="CAB4162049.1"/>
    </source>
</evidence>
<dbReference type="Gene3D" id="3.40.50.300">
    <property type="entry name" value="P-loop containing nucleotide triphosphate hydrolases"/>
    <property type="match status" value="2"/>
</dbReference>
<dbReference type="InterPro" id="IPR027417">
    <property type="entry name" value="P-loop_NTPase"/>
</dbReference>
<reference evidence="2" key="1">
    <citation type="submission" date="2020-04" db="EMBL/GenBank/DDBJ databases">
        <authorList>
            <person name="Chiriac C."/>
            <person name="Salcher M."/>
            <person name="Ghai R."/>
            <person name="Kavagutti S V."/>
        </authorList>
    </citation>
    <scope>NUCLEOTIDE SEQUENCE</scope>
</reference>
<protein>
    <recommendedName>
        <fullName evidence="1">Helicase/UvrB N-terminal domain-containing protein</fullName>
    </recommendedName>
</protein>
<dbReference type="GO" id="GO:0016787">
    <property type="term" value="F:hydrolase activity"/>
    <property type="evidence" value="ECO:0007669"/>
    <property type="project" value="InterPro"/>
</dbReference>